<proteinExistence type="predicted"/>
<organism evidence="1 2">
    <name type="scientific">Hyphodiscus hymeniophilus</name>
    <dbReference type="NCBI Taxonomy" id="353542"/>
    <lineage>
        <taxon>Eukaryota</taxon>
        <taxon>Fungi</taxon>
        <taxon>Dikarya</taxon>
        <taxon>Ascomycota</taxon>
        <taxon>Pezizomycotina</taxon>
        <taxon>Leotiomycetes</taxon>
        <taxon>Helotiales</taxon>
        <taxon>Hyphodiscaceae</taxon>
        <taxon>Hyphodiscus</taxon>
    </lineage>
</organism>
<dbReference type="Pfam" id="PF11951">
    <property type="entry name" value="Fungal_trans_2"/>
    <property type="match status" value="1"/>
</dbReference>
<dbReference type="InterPro" id="IPR053175">
    <property type="entry name" value="DHMBA_Reg_Transcription_Factor"/>
</dbReference>
<evidence type="ECO:0000313" key="2">
    <source>
        <dbReference type="Proteomes" id="UP000785200"/>
    </source>
</evidence>
<reference evidence="1" key="1">
    <citation type="submission" date="2019-07" db="EMBL/GenBank/DDBJ databases">
        <title>Hyphodiscus hymeniophilus genome sequencing and assembly.</title>
        <authorList>
            <person name="Kramer G."/>
            <person name="Nodwell J."/>
        </authorList>
    </citation>
    <scope>NUCLEOTIDE SEQUENCE</scope>
    <source>
        <strain evidence="1">ATCC 34498</strain>
    </source>
</reference>
<dbReference type="OrthoDB" id="4314040at2759"/>
<sequence>MFQNGQITFSITPQRDTNANGARSLISSLDSESLKNSVTRTLAIPVEEQASCFFVQNFVHTPHDPTSRGWFDFLVPLIKTEKSDSHLSTAFSAVALASLANRPSTRGRGLMPQALALYTKALKQINLALQNPTQQKQDSTVASILLLGFFETITSERSNVLAWGSHIDGAVQLIKMRGKKQLRTKTGHALFVTVRTQMLIMVMSASKPPILGVDWWAIESPSDRGAIIFRLLLRVAELRAEINHCLGFYPHTSEHSQKVLILMHQAQGMELEFQDWMNSVPEGWRVKTAAWVDNVPGGDITKADVCPGKVDAYRDIFIAAMWNHSRISRLFLAGLVVRCAAWISSPADYRTTPQYATSARIGVDMVADIIASVPYLLGWRLDDDGQLKPGDLSGFTSGNDDITSAKALGGFFLTWPLFCAGCSDYATDIQRQWIKGRMNLISDVMGMNQAKTIGSFHVRLPSMVIRRDNMGVVDPSMARLTQDAITMSDIIKTPLYVPITAQQMIAEAEPKETLSQPSTKALNTIQHHVVLQREAFEKERKLLLRKASSFGGESAGRMIGDGLTT</sequence>
<name>A0A9P6VFX7_9HELO</name>
<keyword evidence="2" id="KW-1185">Reference proteome</keyword>
<dbReference type="AlphaFoldDB" id="A0A9P6VFX7"/>
<dbReference type="InterPro" id="IPR021858">
    <property type="entry name" value="Fun_TF"/>
</dbReference>
<dbReference type="Proteomes" id="UP000785200">
    <property type="component" value="Unassembled WGS sequence"/>
</dbReference>
<dbReference type="EMBL" id="VNKQ01000013">
    <property type="protein sequence ID" value="KAG0647226.1"/>
    <property type="molecule type" value="Genomic_DNA"/>
</dbReference>
<evidence type="ECO:0000313" key="1">
    <source>
        <dbReference type="EMBL" id="KAG0647226.1"/>
    </source>
</evidence>
<protein>
    <submittedName>
        <fullName evidence="1">Uncharacterized protein</fullName>
    </submittedName>
</protein>
<accession>A0A9P6VFX7</accession>
<dbReference type="PANTHER" id="PTHR38791:SF13">
    <property type="entry name" value="ZN(2)-C6 FUNGAL-TYPE DOMAIN-CONTAINING PROTEIN"/>
    <property type="match status" value="1"/>
</dbReference>
<dbReference type="PANTHER" id="PTHR38791">
    <property type="entry name" value="ZN(II)2CYS6 TRANSCRIPTION FACTOR (EUROFUNG)-RELATED-RELATED"/>
    <property type="match status" value="1"/>
</dbReference>
<gene>
    <name evidence="1" type="ORF">D0Z07_7037</name>
</gene>
<comment type="caution">
    <text evidence="1">The sequence shown here is derived from an EMBL/GenBank/DDBJ whole genome shotgun (WGS) entry which is preliminary data.</text>
</comment>